<feature type="compositionally biased region" description="Polar residues" evidence="1">
    <location>
        <begin position="267"/>
        <end position="278"/>
    </location>
</feature>
<feature type="compositionally biased region" description="Polar residues" evidence="1">
    <location>
        <begin position="330"/>
        <end position="350"/>
    </location>
</feature>
<accession>A0A420HJC7</accession>
<dbReference type="STRING" id="62708.A0A420HJC7"/>
<feature type="region of interest" description="Disordered" evidence="1">
    <location>
        <begin position="321"/>
        <end position="350"/>
    </location>
</feature>
<evidence type="ECO:0000313" key="2">
    <source>
        <dbReference type="EMBL" id="RKF57538.1"/>
    </source>
</evidence>
<dbReference type="Proteomes" id="UP000283383">
    <property type="component" value="Unassembled WGS sequence"/>
</dbReference>
<dbReference type="EMBL" id="MCBQ01018774">
    <property type="protein sequence ID" value="RKF57538.1"/>
    <property type="molecule type" value="Genomic_DNA"/>
</dbReference>
<protein>
    <submittedName>
        <fullName evidence="2">Uncharacterized protein</fullName>
    </submittedName>
</protein>
<organism evidence="2 3">
    <name type="scientific">Golovinomyces cichoracearum</name>
    <dbReference type="NCBI Taxonomy" id="62708"/>
    <lineage>
        <taxon>Eukaryota</taxon>
        <taxon>Fungi</taxon>
        <taxon>Dikarya</taxon>
        <taxon>Ascomycota</taxon>
        <taxon>Pezizomycotina</taxon>
        <taxon>Leotiomycetes</taxon>
        <taxon>Erysiphales</taxon>
        <taxon>Erysiphaceae</taxon>
        <taxon>Golovinomyces</taxon>
    </lineage>
</organism>
<proteinExistence type="predicted"/>
<evidence type="ECO:0000256" key="1">
    <source>
        <dbReference type="SAM" id="MobiDB-lite"/>
    </source>
</evidence>
<reference evidence="2 3" key="1">
    <citation type="journal article" date="2018" name="BMC Genomics">
        <title>Comparative genome analyses reveal sequence features reflecting distinct modes of host-adaptation between dicot and monocot powdery mildew.</title>
        <authorList>
            <person name="Wu Y."/>
            <person name="Ma X."/>
            <person name="Pan Z."/>
            <person name="Kale S.D."/>
            <person name="Song Y."/>
            <person name="King H."/>
            <person name="Zhang Q."/>
            <person name="Presley C."/>
            <person name="Deng X."/>
            <person name="Wei C.I."/>
            <person name="Xiao S."/>
        </authorList>
    </citation>
    <scope>NUCLEOTIDE SEQUENCE [LARGE SCALE GENOMIC DNA]</scope>
    <source>
        <strain evidence="2">UMSG3</strain>
    </source>
</reference>
<feature type="region of interest" description="Disordered" evidence="1">
    <location>
        <begin position="264"/>
        <end position="287"/>
    </location>
</feature>
<name>A0A420HJC7_9PEZI</name>
<dbReference type="AlphaFoldDB" id="A0A420HJC7"/>
<sequence length="601" mass="68061">MSEHSNGSITLPRDFRFRYQDALTTPEPLCDTEPCQPSPPRQRLKLRRRVVSSLRAPTEQFLQSVAAADFPLPTIEYPETLGDSKQLDIVDEYKTELLVPQEYDHLPKTPTPENELRPDWYTGAIPEYYYHRPSSSHSVESDLSHESTCSNGHFSRLSEDESCMTPDTEYSNPFIFPTTKANKEKQTYEGENLHIRIGKLNANIRSKARNNAPWSSAQTAHLWATYLLYLQDPTVTPLRIGASLAPPEGVCHRVAREARRSWKGPKINQSRSLHNNCHPQDDNMKIPQPEKKNRIYAKWPHSSSATRNNLRNLCRQRDASSVSRFHHYQQSRSQTPFSKSTPCRPSQNFVTTSQESNWSVKDISISLSLSTATSMQPDGPLATLTHCGIKDNYQSSRQLPAPLHYTVSGGGSRIPNYRLGSPFSHSYGPSSSRVNKRPTLSLSAHLGSPVQFDNSIFTNETPKRRQYCYLPGKSTMNDSESQPIILNEQPLGNLLERSRRVRKRGFSLGNESHTAQALQSALDLTSPQSSTLNLPQNLQSYPSGIHYFPRLRSPFAESGISNTYPRINFSNPNSPPLNSDTISHQTRHSIENFDFREKRLK</sequence>
<keyword evidence="3" id="KW-1185">Reference proteome</keyword>
<evidence type="ECO:0000313" key="3">
    <source>
        <dbReference type="Proteomes" id="UP000283383"/>
    </source>
</evidence>
<gene>
    <name evidence="2" type="ORF">GcM3_187005</name>
</gene>
<comment type="caution">
    <text evidence="2">The sequence shown here is derived from an EMBL/GenBank/DDBJ whole genome shotgun (WGS) entry which is preliminary data.</text>
</comment>